<evidence type="ECO:0000256" key="2">
    <source>
        <dbReference type="ARBA" id="ARBA00012247"/>
    </source>
</evidence>
<evidence type="ECO:0000256" key="1">
    <source>
        <dbReference type="ARBA" id="ARBA00007277"/>
    </source>
</evidence>
<dbReference type="CDD" id="cd08602">
    <property type="entry name" value="GDPD_ScGlpQ1_like"/>
    <property type="match status" value="1"/>
</dbReference>
<evidence type="ECO:0000313" key="10">
    <source>
        <dbReference type="Proteomes" id="UP000371041"/>
    </source>
</evidence>
<accession>A0A5Q3QAV4</accession>
<evidence type="ECO:0000313" key="9">
    <source>
        <dbReference type="EMBL" id="QGK71791.1"/>
    </source>
</evidence>
<keyword evidence="3 7" id="KW-0732">Signal</keyword>
<keyword evidence="5" id="KW-0378">Hydrolase</keyword>
<dbReference type="AlphaFoldDB" id="A0A5Q3QAV4"/>
<dbReference type="InterPro" id="IPR017946">
    <property type="entry name" value="PLC-like_Pdiesterase_TIM-brl"/>
</dbReference>
<protein>
    <recommendedName>
        <fullName evidence="2">glycerophosphodiester phosphodiesterase</fullName>
        <ecNumber evidence="2">3.1.4.46</ecNumber>
    </recommendedName>
</protein>
<evidence type="ECO:0000259" key="8">
    <source>
        <dbReference type="PROSITE" id="PS51704"/>
    </source>
</evidence>
<dbReference type="GO" id="GO:0008889">
    <property type="term" value="F:glycerophosphodiester phosphodiesterase activity"/>
    <property type="evidence" value="ECO:0007669"/>
    <property type="project" value="UniProtKB-EC"/>
</dbReference>
<dbReference type="SUPFAM" id="SSF51695">
    <property type="entry name" value="PLC-like phosphodiesterases"/>
    <property type="match status" value="1"/>
</dbReference>
<dbReference type="Proteomes" id="UP000371041">
    <property type="component" value="Chromosome"/>
</dbReference>
<dbReference type="KEGG" id="sace:GIY23_21755"/>
<dbReference type="EMBL" id="CP045929">
    <property type="protein sequence ID" value="QGK71791.1"/>
    <property type="molecule type" value="Genomic_DNA"/>
</dbReference>
<gene>
    <name evidence="9" type="ORF">GIY23_21755</name>
</gene>
<sequence length="366" mass="40139">MIRARSVASVLAVALLGAIVPAAATAAPPPREPSAVEVYGHRGASGYRPEHTLAAYDLAARMGADYIEPDLVPTKDGVLVSRHENEISGTTDVAERPEFADRRTTKTIDGAELTGWFTEDFTLAELKSLRAVERIPDIRPNNTIYDGRYQVPTFQEVLDLSKRLSRELGRPIGVAPETKHPSYFQHIGMPLEPELVDTLQRNGLNRPNAKIIVQSFEVANLKQLDESLRTRLVQLISSSGAPQDFIEAGDPRTYADMVTPEGLREIAEYADAIGPDTKVILPVDENGYLTEPTEVVADAHAADLEVVPYTVRNENTFLPEDFVTSDDPTAHGDVFGFYEALFAQNIDAVFADQPDTAVAARDENQQ</sequence>
<keyword evidence="4" id="KW-0319">Glycerol metabolism</keyword>
<keyword evidence="10" id="KW-1185">Reference proteome</keyword>
<proteinExistence type="inferred from homology"/>
<dbReference type="GO" id="GO:0006629">
    <property type="term" value="P:lipid metabolic process"/>
    <property type="evidence" value="ECO:0007669"/>
    <property type="project" value="InterPro"/>
</dbReference>
<evidence type="ECO:0000256" key="6">
    <source>
        <dbReference type="ARBA" id="ARBA00047512"/>
    </source>
</evidence>
<dbReference type="Gene3D" id="3.20.20.190">
    <property type="entry name" value="Phosphatidylinositol (PI) phosphodiesterase"/>
    <property type="match status" value="1"/>
</dbReference>
<comment type="catalytic activity">
    <reaction evidence="6">
        <text>a sn-glycero-3-phosphodiester + H2O = an alcohol + sn-glycerol 3-phosphate + H(+)</text>
        <dbReference type="Rhea" id="RHEA:12969"/>
        <dbReference type="ChEBI" id="CHEBI:15377"/>
        <dbReference type="ChEBI" id="CHEBI:15378"/>
        <dbReference type="ChEBI" id="CHEBI:30879"/>
        <dbReference type="ChEBI" id="CHEBI:57597"/>
        <dbReference type="ChEBI" id="CHEBI:83408"/>
        <dbReference type="EC" id="3.1.4.46"/>
    </reaction>
</comment>
<feature type="chain" id="PRO_5024386946" description="glycerophosphodiester phosphodiesterase" evidence="7">
    <location>
        <begin position="27"/>
        <end position="366"/>
    </location>
</feature>
<comment type="similarity">
    <text evidence="1">Belongs to the glycerophosphoryl diester phosphodiesterase family.</text>
</comment>
<dbReference type="RefSeq" id="WP_154078359.1">
    <property type="nucleotide sequence ID" value="NZ_CP045929.1"/>
</dbReference>
<organism evidence="9 10">
    <name type="scientific">Allosaccharopolyspora coralli</name>
    <dbReference type="NCBI Taxonomy" id="2665642"/>
    <lineage>
        <taxon>Bacteria</taxon>
        <taxon>Bacillati</taxon>
        <taxon>Actinomycetota</taxon>
        <taxon>Actinomycetes</taxon>
        <taxon>Pseudonocardiales</taxon>
        <taxon>Pseudonocardiaceae</taxon>
        <taxon>Allosaccharopolyspora</taxon>
    </lineage>
</organism>
<evidence type="ECO:0000256" key="3">
    <source>
        <dbReference type="ARBA" id="ARBA00022729"/>
    </source>
</evidence>
<evidence type="ECO:0000256" key="4">
    <source>
        <dbReference type="ARBA" id="ARBA00022798"/>
    </source>
</evidence>
<feature type="domain" description="GP-PDE" evidence="8">
    <location>
        <begin position="36"/>
        <end position="361"/>
    </location>
</feature>
<dbReference type="PANTHER" id="PTHR43620">
    <property type="entry name" value="GLYCEROPHOSPHORYL DIESTER PHOSPHODIESTERASE"/>
    <property type="match status" value="1"/>
</dbReference>
<dbReference type="InterPro" id="IPR030395">
    <property type="entry name" value="GP_PDE_dom"/>
</dbReference>
<name>A0A5Q3QAV4_9PSEU</name>
<dbReference type="GO" id="GO:0042597">
    <property type="term" value="C:periplasmic space"/>
    <property type="evidence" value="ECO:0007669"/>
    <property type="project" value="TreeGrafter"/>
</dbReference>
<dbReference type="PANTHER" id="PTHR43620:SF7">
    <property type="entry name" value="GLYCEROPHOSPHODIESTER PHOSPHODIESTERASE GDPD5-RELATED"/>
    <property type="match status" value="1"/>
</dbReference>
<dbReference type="EC" id="3.1.4.46" evidence="2"/>
<feature type="signal peptide" evidence="7">
    <location>
        <begin position="1"/>
        <end position="26"/>
    </location>
</feature>
<evidence type="ECO:0000256" key="5">
    <source>
        <dbReference type="ARBA" id="ARBA00022801"/>
    </source>
</evidence>
<dbReference type="PROSITE" id="PS51704">
    <property type="entry name" value="GP_PDE"/>
    <property type="match status" value="1"/>
</dbReference>
<dbReference type="GO" id="GO:0006071">
    <property type="term" value="P:glycerol metabolic process"/>
    <property type="evidence" value="ECO:0007669"/>
    <property type="project" value="UniProtKB-KW"/>
</dbReference>
<reference evidence="10" key="1">
    <citation type="submission" date="2019-11" db="EMBL/GenBank/DDBJ databases">
        <title>The complete genome sequence of Saccharopolyspora sp. E2A.</title>
        <authorList>
            <person name="Zhang G."/>
        </authorList>
    </citation>
    <scope>NUCLEOTIDE SEQUENCE [LARGE SCALE GENOMIC DNA]</scope>
    <source>
        <strain evidence="10">E2A</strain>
    </source>
</reference>
<dbReference type="Pfam" id="PF03009">
    <property type="entry name" value="GDPD"/>
    <property type="match status" value="1"/>
</dbReference>
<evidence type="ECO:0000256" key="7">
    <source>
        <dbReference type="SAM" id="SignalP"/>
    </source>
</evidence>